<evidence type="ECO:0000256" key="3">
    <source>
        <dbReference type="ARBA" id="ARBA00009274"/>
    </source>
</evidence>
<feature type="transmembrane region" description="Helical" evidence="13">
    <location>
        <begin position="261"/>
        <end position="278"/>
    </location>
</feature>
<comment type="similarity">
    <text evidence="3">Belongs to the CHS7 family.</text>
</comment>
<keyword evidence="9" id="KW-0653">Protein transport</keyword>
<reference evidence="14" key="1">
    <citation type="journal article" date="2019" name="G3 (Bethesda)">
        <title>Genome Assemblies of Two Rare Opportunistic Yeast Pathogens: Diutina rugosa (syn. Candida rugosa) and Trichomonascus ciferrii (syn. Candida ciferrii).</title>
        <authorList>
            <person name="Mixao V."/>
            <person name="Saus E."/>
            <person name="Hansen A.P."/>
            <person name="Lass-Florl C."/>
            <person name="Gabaldon T."/>
        </authorList>
    </citation>
    <scope>NUCLEOTIDE SEQUENCE</scope>
    <source>
        <strain evidence="14">CBS 4856</strain>
    </source>
</reference>
<organism evidence="14 15">
    <name type="scientific">Trichomonascus ciferrii</name>
    <dbReference type="NCBI Taxonomy" id="44093"/>
    <lineage>
        <taxon>Eukaryota</taxon>
        <taxon>Fungi</taxon>
        <taxon>Dikarya</taxon>
        <taxon>Ascomycota</taxon>
        <taxon>Saccharomycotina</taxon>
        <taxon>Dipodascomycetes</taxon>
        <taxon>Dipodascales</taxon>
        <taxon>Trichomonascaceae</taxon>
        <taxon>Trichomonascus</taxon>
        <taxon>Trichomonascus ciferrii complex</taxon>
    </lineage>
</organism>
<keyword evidence="7 13" id="KW-0812">Transmembrane</keyword>
<feature type="transmembrane region" description="Helical" evidence="13">
    <location>
        <begin position="88"/>
        <end position="105"/>
    </location>
</feature>
<dbReference type="GO" id="GO:0015031">
    <property type="term" value="P:protein transport"/>
    <property type="evidence" value="ECO:0007669"/>
    <property type="project" value="UniProtKB-KW"/>
</dbReference>
<gene>
    <name evidence="14" type="ORF">TRICI_000905</name>
</gene>
<sequence>MGFGDFDFLCKKAPVPLCLLVGPYDDDIGSGLSATGVMPKCYARSIELANTMIFQVGSDFIHIAAIIVLLIIIFNIRGKYTAIGRTEILDFFYLFIVQTVLSLVIDAGVTPPGSGSYAYFVAVQAGIASALCCCLMINGFLGFQLYEDGTKTSVWSLRIAGVCAFALTFVIALFTFQGWGGGALSPTNTTALFVVMYILNAVFVLIYIGSQLVLSIFILRDVWPVGAIGLGVFFFVAGQVLFNALSDTVCINVKHYVDGTFFGTLCTLFTVMMIYKYWDMITKEDLEFSVSNKENAWEVKELLDDDRRYDNGSEYASSTYGLNSHPF</sequence>
<feature type="transmembrane region" description="Helical" evidence="13">
    <location>
        <begin position="222"/>
        <end position="241"/>
    </location>
</feature>
<keyword evidence="11 13" id="KW-0472">Membrane</keyword>
<dbReference type="Pfam" id="PF12271">
    <property type="entry name" value="Chs7"/>
    <property type="match status" value="1"/>
</dbReference>
<dbReference type="Proteomes" id="UP000761534">
    <property type="component" value="Unassembled WGS sequence"/>
</dbReference>
<evidence type="ECO:0000256" key="11">
    <source>
        <dbReference type="ARBA" id="ARBA00023136"/>
    </source>
</evidence>
<dbReference type="GO" id="GO:0071555">
    <property type="term" value="P:cell wall organization"/>
    <property type="evidence" value="ECO:0007669"/>
    <property type="project" value="UniProtKB-KW"/>
</dbReference>
<comment type="function">
    <text evidence="1">Chaperone required for the export of the chitin synthase CHS3 from the endoplasmic reticulum.</text>
</comment>
<comment type="subcellular location">
    <subcellularLocation>
        <location evidence="2">Endoplasmic reticulum membrane</location>
        <topology evidence="2">Multi-pass membrane protein</topology>
    </subcellularLocation>
</comment>
<evidence type="ECO:0000256" key="4">
    <source>
        <dbReference type="ARBA" id="ARBA00011864"/>
    </source>
</evidence>
<dbReference type="GO" id="GO:0006457">
    <property type="term" value="P:protein folding"/>
    <property type="evidence" value="ECO:0007669"/>
    <property type="project" value="TreeGrafter"/>
</dbReference>
<evidence type="ECO:0000256" key="13">
    <source>
        <dbReference type="SAM" id="Phobius"/>
    </source>
</evidence>
<feature type="transmembrane region" description="Helical" evidence="13">
    <location>
        <begin position="191"/>
        <end position="210"/>
    </location>
</feature>
<dbReference type="PANTHER" id="PTHR35329:SF2">
    <property type="entry name" value="CHITIN SYNTHASE EXPORT CHAPERONE"/>
    <property type="match status" value="1"/>
</dbReference>
<evidence type="ECO:0000256" key="9">
    <source>
        <dbReference type="ARBA" id="ARBA00022927"/>
    </source>
</evidence>
<comment type="caution">
    <text evidence="14">The sequence shown here is derived from an EMBL/GenBank/DDBJ whole genome shotgun (WGS) entry which is preliminary data.</text>
</comment>
<dbReference type="PANTHER" id="PTHR35329">
    <property type="entry name" value="CHITIN SYNTHASE EXPORT CHAPERONE"/>
    <property type="match status" value="1"/>
</dbReference>
<dbReference type="VEuPathDB" id="FungiDB:TRICI_000905"/>
<dbReference type="InterPro" id="IPR022057">
    <property type="entry name" value="Chs7"/>
</dbReference>
<feature type="transmembrane region" description="Helical" evidence="13">
    <location>
        <begin position="117"/>
        <end position="143"/>
    </location>
</feature>
<evidence type="ECO:0000256" key="1">
    <source>
        <dbReference type="ARBA" id="ARBA00002732"/>
    </source>
</evidence>
<name>A0A642VAS1_9ASCO</name>
<dbReference type="OrthoDB" id="2189463at2759"/>
<comment type="subunit">
    <text evidence="4">Interacts with CHS3.</text>
</comment>
<dbReference type="AlphaFoldDB" id="A0A642VAS1"/>
<keyword evidence="8" id="KW-0256">Endoplasmic reticulum</keyword>
<keyword evidence="6" id="KW-0813">Transport</keyword>
<dbReference type="GO" id="GO:0051082">
    <property type="term" value="F:unfolded protein binding"/>
    <property type="evidence" value="ECO:0007669"/>
    <property type="project" value="TreeGrafter"/>
</dbReference>
<evidence type="ECO:0000256" key="2">
    <source>
        <dbReference type="ARBA" id="ARBA00004477"/>
    </source>
</evidence>
<evidence type="ECO:0000313" key="15">
    <source>
        <dbReference type="Proteomes" id="UP000761534"/>
    </source>
</evidence>
<accession>A0A642VAS1</accession>
<keyword evidence="12" id="KW-0961">Cell wall biogenesis/degradation</keyword>
<evidence type="ECO:0000256" key="12">
    <source>
        <dbReference type="ARBA" id="ARBA00023316"/>
    </source>
</evidence>
<evidence type="ECO:0000256" key="10">
    <source>
        <dbReference type="ARBA" id="ARBA00022989"/>
    </source>
</evidence>
<dbReference type="EMBL" id="SWFS01000077">
    <property type="protein sequence ID" value="KAA8916938.1"/>
    <property type="molecule type" value="Genomic_DNA"/>
</dbReference>
<evidence type="ECO:0000256" key="7">
    <source>
        <dbReference type="ARBA" id="ARBA00022692"/>
    </source>
</evidence>
<protein>
    <recommendedName>
        <fullName evidence="5">Chitin synthase export chaperone</fullName>
    </recommendedName>
</protein>
<evidence type="ECO:0000313" key="14">
    <source>
        <dbReference type="EMBL" id="KAA8916938.1"/>
    </source>
</evidence>
<keyword evidence="10 13" id="KW-1133">Transmembrane helix</keyword>
<keyword evidence="15" id="KW-1185">Reference proteome</keyword>
<evidence type="ECO:0000256" key="8">
    <source>
        <dbReference type="ARBA" id="ARBA00022824"/>
    </source>
</evidence>
<evidence type="ECO:0000256" key="5">
    <source>
        <dbReference type="ARBA" id="ARBA00018354"/>
    </source>
</evidence>
<evidence type="ECO:0000256" key="6">
    <source>
        <dbReference type="ARBA" id="ARBA00022448"/>
    </source>
</evidence>
<feature type="transmembrane region" description="Helical" evidence="13">
    <location>
        <begin position="155"/>
        <end position="179"/>
    </location>
</feature>
<feature type="transmembrane region" description="Helical" evidence="13">
    <location>
        <begin position="60"/>
        <end position="76"/>
    </location>
</feature>
<proteinExistence type="inferred from homology"/>
<dbReference type="GO" id="GO:0005789">
    <property type="term" value="C:endoplasmic reticulum membrane"/>
    <property type="evidence" value="ECO:0007669"/>
    <property type="project" value="UniProtKB-SubCell"/>
</dbReference>